<organism evidence="1 2">
    <name type="scientific">Polypedilum vanderplanki</name>
    <name type="common">Sleeping chironomid midge</name>
    <dbReference type="NCBI Taxonomy" id="319348"/>
    <lineage>
        <taxon>Eukaryota</taxon>
        <taxon>Metazoa</taxon>
        <taxon>Ecdysozoa</taxon>
        <taxon>Arthropoda</taxon>
        <taxon>Hexapoda</taxon>
        <taxon>Insecta</taxon>
        <taxon>Pterygota</taxon>
        <taxon>Neoptera</taxon>
        <taxon>Endopterygota</taxon>
        <taxon>Diptera</taxon>
        <taxon>Nematocera</taxon>
        <taxon>Chironomoidea</taxon>
        <taxon>Chironomidae</taxon>
        <taxon>Chironominae</taxon>
        <taxon>Polypedilum</taxon>
        <taxon>Polypedilum</taxon>
    </lineage>
</organism>
<evidence type="ECO:0000313" key="1">
    <source>
        <dbReference type="EMBL" id="KAG5684193.1"/>
    </source>
</evidence>
<sequence>MSFNNCCCPKNCCVSIPQCRRVNPYGICDSLYPCDNKCRNMCKTPCDDLRCALYEGPVMHEGVCNPSSIRTEVKYMESCNLDVVRQVNNVVTGPMHVRVINFCPPRMTEACAGYFDPVQCPILF</sequence>
<reference evidence="1" key="1">
    <citation type="submission" date="2021-03" db="EMBL/GenBank/DDBJ databases">
        <title>Chromosome level genome of the anhydrobiotic midge Polypedilum vanderplanki.</title>
        <authorList>
            <person name="Yoshida Y."/>
            <person name="Kikawada T."/>
            <person name="Gusev O."/>
        </authorList>
    </citation>
    <scope>NUCLEOTIDE SEQUENCE</scope>
    <source>
        <strain evidence="1">NIAS01</strain>
        <tissue evidence="1">Whole body or cell culture</tissue>
    </source>
</reference>
<protein>
    <submittedName>
        <fullName evidence="1">Uncharacterized protein</fullName>
    </submittedName>
</protein>
<dbReference type="EMBL" id="JADBJN010000001">
    <property type="protein sequence ID" value="KAG5684193.1"/>
    <property type="molecule type" value="Genomic_DNA"/>
</dbReference>
<evidence type="ECO:0000313" key="2">
    <source>
        <dbReference type="Proteomes" id="UP001107558"/>
    </source>
</evidence>
<accession>A0A9J6CPP2</accession>
<gene>
    <name evidence="1" type="ORF">PVAND_013432</name>
</gene>
<dbReference type="Proteomes" id="UP001107558">
    <property type="component" value="Chromosome 1"/>
</dbReference>
<dbReference type="OrthoDB" id="7784375at2759"/>
<name>A0A9J6CPP2_POLVA</name>
<keyword evidence="2" id="KW-1185">Reference proteome</keyword>
<dbReference type="AlphaFoldDB" id="A0A9J6CPP2"/>
<proteinExistence type="predicted"/>
<comment type="caution">
    <text evidence="1">The sequence shown here is derived from an EMBL/GenBank/DDBJ whole genome shotgun (WGS) entry which is preliminary data.</text>
</comment>